<dbReference type="PANTHER" id="PTHR37422:SF13">
    <property type="entry name" value="LIPOPOLYSACCHARIDE BIOSYNTHESIS PROTEIN PA4999-RELATED"/>
    <property type="match status" value="1"/>
</dbReference>
<dbReference type="PANTHER" id="PTHR37422">
    <property type="entry name" value="TEICHURONIC ACID BIOSYNTHESIS PROTEIN TUAE"/>
    <property type="match status" value="1"/>
</dbReference>
<dbReference type="EMBL" id="BAABKI010000016">
    <property type="protein sequence ID" value="GAA5174121.1"/>
    <property type="molecule type" value="Genomic_DNA"/>
</dbReference>
<proteinExistence type="predicted"/>
<accession>A0ABP9RB55</accession>
<evidence type="ECO:0000256" key="2">
    <source>
        <dbReference type="ARBA" id="ARBA00022692"/>
    </source>
</evidence>
<feature type="transmembrane region" description="Helical" evidence="5">
    <location>
        <begin position="189"/>
        <end position="209"/>
    </location>
</feature>
<reference evidence="9" key="2">
    <citation type="journal article" date="2019" name="Int. J. Syst. Evol. Microbiol.">
        <title>The Global Catalogue of Microorganisms (GCM) 10K type strain sequencing project: providing services to taxonomists for standard genome sequencing and annotation.</title>
        <authorList>
            <consortium name="The Broad Institute Genomics Platform"/>
            <consortium name="The Broad Institute Genome Sequencing Center for Infectious Disease"/>
            <person name="Wu L."/>
            <person name="Ma J."/>
        </authorList>
    </citation>
    <scope>NUCLEOTIDE SEQUENCE [LARGE SCALE GENOMIC DNA]</scope>
    <source>
        <strain evidence="9">JCM 18472</strain>
    </source>
</reference>
<feature type="transmembrane region" description="Helical" evidence="5">
    <location>
        <begin position="357"/>
        <end position="375"/>
    </location>
</feature>
<evidence type="ECO:0000256" key="4">
    <source>
        <dbReference type="ARBA" id="ARBA00023136"/>
    </source>
</evidence>
<feature type="transmembrane region" description="Helical" evidence="5">
    <location>
        <begin position="381"/>
        <end position="403"/>
    </location>
</feature>
<comment type="caution">
    <text evidence="8">The sequence shown here is derived from an EMBL/GenBank/DDBJ whole genome shotgun (WGS) entry which is preliminary data.</text>
</comment>
<dbReference type="InterPro" id="IPR007016">
    <property type="entry name" value="O-antigen_ligase-rel_domated"/>
</dbReference>
<gene>
    <name evidence="7" type="ORF">GCM10023342_10100</name>
    <name evidence="8" type="ORF">GCM10023342_14290</name>
</gene>
<feature type="transmembrane region" description="Helical" evidence="5">
    <location>
        <begin position="38"/>
        <end position="59"/>
    </location>
</feature>
<dbReference type="InterPro" id="IPR051533">
    <property type="entry name" value="WaaL-like"/>
</dbReference>
<evidence type="ECO:0000313" key="9">
    <source>
        <dbReference type="Proteomes" id="UP001500074"/>
    </source>
</evidence>
<dbReference type="EMBL" id="BAABKI010000011">
    <property type="protein sequence ID" value="GAA5172805.1"/>
    <property type="molecule type" value="Genomic_DNA"/>
</dbReference>
<dbReference type="Pfam" id="PF04932">
    <property type="entry name" value="Wzy_C"/>
    <property type="match status" value="1"/>
</dbReference>
<feature type="transmembrane region" description="Helical" evidence="5">
    <location>
        <begin position="15"/>
        <end position="31"/>
    </location>
</feature>
<feature type="transmembrane region" description="Helical" evidence="5">
    <location>
        <begin position="326"/>
        <end position="345"/>
    </location>
</feature>
<dbReference type="RefSeq" id="WP_051907463.1">
    <property type="nucleotide sequence ID" value="NZ_BAABKI010000011.1"/>
</dbReference>
<feature type="transmembrane region" description="Helical" evidence="5">
    <location>
        <begin position="136"/>
        <end position="153"/>
    </location>
</feature>
<reference evidence="8" key="1">
    <citation type="journal article" date="2014" name="Int. J. Syst. Evol. Microbiol.">
        <title>Complete genome of a new Firmicutes species belonging to the dominant human colonic microbiota ('Ruminococcus bicirculans') reveals two chromosomes and a selective capacity to utilize plant glucans.</title>
        <authorList>
            <consortium name="NISC Comparative Sequencing Program"/>
            <person name="Wegmann U."/>
            <person name="Louis P."/>
            <person name="Goesmann A."/>
            <person name="Henrissat B."/>
            <person name="Duncan S.H."/>
            <person name="Flint H.J."/>
        </authorList>
    </citation>
    <scope>NUCLEOTIDE SEQUENCE</scope>
    <source>
        <strain evidence="8">JCM 18472</strain>
    </source>
</reference>
<reference evidence="8" key="3">
    <citation type="submission" date="2023-12" db="EMBL/GenBank/DDBJ databases">
        <authorList>
            <person name="Sun Q."/>
            <person name="Inoue M."/>
        </authorList>
    </citation>
    <scope>NUCLEOTIDE SEQUENCE</scope>
    <source>
        <strain evidence="8">JCM 18472</strain>
    </source>
</reference>
<dbReference type="PROSITE" id="PS51257">
    <property type="entry name" value="PROKAR_LIPOPROTEIN"/>
    <property type="match status" value="1"/>
</dbReference>
<evidence type="ECO:0000313" key="7">
    <source>
        <dbReference type="EMBL" id="GAA5172805.1"/>
    </source>
</evidence>
<name>A0ABP9RB55_9GAMM</name>
<feature type="domain" description="O-antigen ligase-related" evidence="6">
    <location>
        <begin position="172"/>
        <end position="336"/>
    </location>
</feature>
<keyword evidence="4 5" id="KW-0472">Membrane</keyword>
<evidence type="ECO:0000256" key="5">
    <source>
        <dbReference type="SAM" id="Phobius"/>
    </source>
</evidence>
<protein>
    <recommendedName>
        <fullName evidence="6">O-antigen ligase-related domain-containing protein</fullName>
    </recommendedName>
</protein>
<dbReference type="Proteomes" id="UP001500074">
    <property type="component" value="Unassembled WGS sequence"/>
</dbReference>
<feature type="transmembrane region" description="Helical" evidence="5">
    <location>
        <begin position="221"/>
        <end position="239"/>
    </location>
</feature>
<evidence type="ECO:0000256" key="1">
    <source>
        <dbReference type="ARBA" id="ARBA00004141"/>
    </source>
</evidence>
<comment type="subcellular location">
    <subcellularLocation>
        <location evidence="1">Membrane</location>
        <topology evidence="1">Multi-pass membrane protein</topology>
    </subcellularLocation>
</comment>
<organism evidence="8 9">
    <name type="scientific">Modicisalibacter zincidurans</name>
    <dbReference type="NCBI Taxonomy" id="1178777"/>
    <lineage>
        <taxon>Bacteria</taxon>
        <taxon>Pseudomonadati</taxon>
        <taxon>Pseudomonadota</taxon>
        <taxon>Gammaproteobacteria</taxon>
        <taxon>Oceanospirillales</taxon>
        <taxon>Halomonadaceae</taxon>
        <taxon>Modicisalibacter</taxon>
    </lineage>
</organism>
<evidence type="ECO:0000256" key="3">
    <source>
        <dbReference type="ARBA" id="ARBA00022989"/>
    </source>
</evidence>
<evidence type="ECO:0000259" key="6">
    <source>
        <dbReference type="Pfam" id="PF04932"/>
    </source>
</evidence>
<keyword evidence="3 5" id="KW-1133">Transmembrane helix</keyword>
<keyword evidence="2 5" id="KW-0812">Transmembrane</keyword>
<keyword evidence="9" id="KW-1185">Reference proteome</keyword>
<feature type="transmembrane region" description="Helical" evidence="5">
    <location>
        <begin position="95"/>
        <end position="116"/>
    </location>
</feature>
<sequence length="420" mass="46453">MAFFKILWPEVGDPIETLMAVAGLIALLACGRGLRNSAALWLLLAAIAVQVLSWTLGYFNHPQWISAIPEVDRLAKLFIFIAVAWWLGGSTHNTLLVWGLAVVGYLIATYIYGGGWQEWWRGLQGQRVGFGIRNNQHASMLFGVVLVGVVAFAPRWIGWPRVATWRLVSWLAVLLLCAVGVVIGQTRAVWLALALALPLMGAMWLVWQVRHVGLARLRRTLLIAAGAGLVALTALLAAFQDTLSERLTAESQVIGEVLEGNLENVPYSSIGIRINTWVAAAEWIGERPLVGWGGQGRSLVIDETPWLPEFVKKNYGHLHNFFIETWVAYGLLGLAVMGALVIWVGRATWLAWRGGAMPNDMALFACSFFVYWVIVNQFESYLSFSTGVIVNNLIVGGLVTHYWRWLSAPPSPSREERPGQ</sequence>
<evidence type="ECO:0000313" key="8">
    <source>
        <dbReference type="EMBL" id="GAA5174121.1"/>
    </source>
</evidence>
<feature type="transmembrane region" description="Helical" evidence="5">
    <location>
        <begin position="165"/>
        <end position="183"/>
    </location>
</feature>